<evidence type="ECO:0000256" key="1">
    <source>
        <dbReference type="ARBA" id="ARBA00005564"/>
    </source>
</evidence>
<evidence type="ECO:0008006" key="5">
    <source>
        <dbReference type="Google" id="ProtNLM"/>
    </source>
</evidence>
<reference evidence="3 4" key="1">
    <citation type="submission" date="2019-07" db="EMBL/GenBank/DDBJ databases">
        <title>Whole genome shotgun sequence of Skermanella aerolata NBRC 106429.</title>
        <authorList>
            <person name="Hosoyama A."/>
            <person name="Uohara A."/>
            <person name="Ohji S."/>
            <person name="Ichikawa N."/>
        </authorList>
    </citation>
    <scope>NUCLEOTIDE SEQUENCE [LARGE SCALE GENOMIC DNA]</scope>
    <source>
        <strain evidence="3 4">NBRC 106429</strain>
    </source>
</reference>
<accession>A0A512DKQ0</accession>
<dbReference type="EMBL" id="BJYZ01000003">
    <property type="protein sequence ID" value="GEO37054.1"/>
    <property type="molecule type" value="Genomic_DNA"/>
</dbReference>
<dbReference type="AlphaFoldDB" id="A0A512DKQ0"/>
<sequence>MTKLPVIDNASPEPTRRACLKGVAGFALAALGGLNQAARAAAIPEQSMPEEEATVPAPGVEPGALLAYVGSRTTKERNARGEGINVYRVDPATGGWTHIQLLKDLVNPSYLAFDTKQRYLYSVHGDGNEVSAFSTDEYSGEITFLNRQSCGGKNPVHLTVDPTNSYLMVANYATGSLATLPIDSDGRLSEISGLVQLPGTPGPHKVEQASSHPHNIPYDPEQSHLVVPDKGLDRVFVFKLDPDQGTLVPNDPPSIATRSGSGPRHVVFHPTAGFAYVINELDSTVTAYDYDRVTGSLEPKQIMTTLPASFTGENRAAGIGITPAGKFLYASNRGHNQIAIFAIDQTTGLLSSVGWESTRGKMPRFFTLDPSGKFLYAANEATDTIVGFRIDENSGKLAPFGTVAHTGSPVCIVFRNSLTV</sequence>
<evidence type="ECO:0000256" key="2">
    <source>
        <dbReference type="ARBA" id="ARBA00022526"/>
    </source>
</evidence>
<dbReference type="InterPro" id="IPR011048">
    <property type="entry name" value="Haem_d1_sf"/>
</dbReference>
<dbReference type="PANTHER" id="PTHR30344">
    <property type="entry name" value="6-PHOSPHOGLUCONOLACTONASE-RELATED"/>
    <property type="match status" value="1"/>
</dbReference>
<dbReference type="InterPro" id="IPR015943">
    <property type="entry name" value="WD40/YVTN_repeat-like_dom_sf"/>
</dbReference>
<keyword evidence="4" id="KW-1185">Reference proteome</keyword>
<dbReference type="PANTHER" id="PTHR30344:SF1">
    <property type="entry name" value="6-PHOSPHOGLUCONOLACTONASE"/>
    <property type="match status" value="1"/>
</dbReference>
<dbReference type="Gene3D" id="2.130.10.10">
    <property type="entry name" value="YVTN repeat-like/Quinoprotein amine dehydrogenase"/>
    <property type="match status" value="1"/>
</dbReference>
<dbReference type="Pfam" id="PF10282">
    <property type="entry name" value="Lactonase"/>
    <property type="match status" value="1"/>
</dbReference>
<comment type="caution">
    <text evidence="3">The sequence shown here is derived from an EMBL/GenBank/DDBJ whole genome shotgun (WGS) entry which is preliminary data.</text>
</comment>
<dbReference type="GO" id="GO:0005829">
    <property type="term" value="C:cytosol"/>
    <property type="evidence" value="ECO:0007669"/>
    <property type="project" value="TreeGrafter"/>
</dbReference>
<dbReference type="InterPro" id="IPR019405">
    <property type="entry name" value="Lactonase_7-beta_prop"/>
</dbReference>
<evidence type="ECO:0000313" key="4">
    <source>
        <dbReference type="Proteomes" id="UP000321523"/>
    </source>
</evidence>
<dbReference type="GO" id="GO:0017057">
    <property type="term" value="F:6-phosphogluconolactonase activity"/>
    <property type="evidence" value="ECO:0007669"/>
    <property type="project" value="TreeGrafter"/>
</dbReference>
<dbReference type="PROSITE" id="PS51318">
    <property type="entry name" value="TAT"/>
    <property type="match status" value="1"/>
</dbReference>
<organism evidence="3 4">
    <name type="scientific">Skermanella aerolata</name>
    <dbReference type="NCBI Taxonomy" id="393310"/>
    <lineage>
        <taxon>Bacteria</taxon>
        <taxon>Pseudomonadati</taxon>
        <taxon>Pseudomonadota</taxon>
        <taxon>Alphaproteobacteria</taxon>
        <taxon>Rhodospirillales</taxon>
        <taxon>Azospirillaceae</taxon>
        <taxon>Skermanella</taxon>
    </lineage>
</organism>
<protein>
    <recommendedName>
        <fullName evidence="5">6-phosphogluconolactonase</fullName>
    </recommendedName>
</protein>
<keyword evidence="2" id="KW-0119">Carbohydrate metabolism</keyword>
<gene>
    <name evidence="3" type="ORF">SAE02_12020</name>
</gene>
<comment type="similarity">
    <text evidence="1">Belongs to the cycloisomerase 2 family.</text>
</comment>
<evidence type="ECO:0000313" key="3">
    <source>
        <dbReference type="EMBL" id="GEO37054.1"/>
    </source>
</evidence>
<proteinExistence type="inferred from homology"/>
<dbReference type="InterPro" id="IPR006311">
    <property type="entry name" value="TAT_signal"/>
</dbReference>
<dbReference type="SUPFAM" id="SSF51004">
    <property type="entry name" value="C-terminal (heme d1) domain of cytochrome cd1-nitrite reductase"/>
    <property type="match status" value="1"/>
</dbReference>
<keyword evidence="2" id="KW-0313">Glucose metabolism</keyword>
<dbReference type="Proteomes" id="UP000321523">
    <property type="component" value="Unassembled WGS sequence"/>
</dbReference>
<dbReference type="RefSeq" id="WP_244619436.1">
    <property type="nucleotide sequence ID" value="NZ_BJYZ01000003.1"/>
</dbReference>
<dbReference type="InterPro" id="IPR050282">
    <property type="entry name" value="Cycloisomerase_2"/>
</dbReference>
<name>A0A512DKQ0_9PROT</name>
<dbReference type="GO" id="GO:0006006">
    <property type="term" value="P:glucose metabolic process"/>
    <property type="evidence" value="ECO:0007669"/>
    <property type="project" value="UniProtKB-KW"/>
</dbReference>